<gene>
    <name evidence="8" type="ORF">KP79_PYT24701</name>
</gene>
<protein>
    <submittedName>
        <fullName evidence="8">Tripartite motif-containing 13</fullName>
    </submittedName>
</protein>
<dbReference type="PROSITE" id="PS50089">
    <property type="entry name" value="ZF_RING_2"/>
    <property type="match status" value="1"/>
</dbReference>
<proteinExistence type="predicted"/>
<dbReference type="SUPFAM" id="SSF63825">
    <property type="entry name" value="YWTD domain"/>
    <property type="match status" value="1"/>
</dbReference>
<dbReference type="Proteomes" id="UP000242188">
    <property type="component" value="Unassembled WGS sequence"/>
</dbReference>
<feature type="region of interest" description="Disordered" evidence="5">
    <location>
        <begin position="148"/>
        <end position="168"/>
    </location>
</feature>
<dbReference type="InterPro" id="IPR017907">
    <property type="entry name" value="Znf_RING_CS"/>
</dbReference>
<keyword evidence="1" id="KW-0479">Metal-binding</keyword>
<keyword evidence="2 4" id="KW-0863">Zinc-finger</keyword>
<dbReference type="Pfam" id="PF13445">
    <property type="entry name" value="zf-RING_UBOX"/>
    <property type="match status" value="1"/>
</dbReference>
<dbReference type="InterPro" id="IPR050143">
    <property type="entry name" value="TRIM/RBCC"/>
</dbReference>
<evidence type="ECO:0000256" key="1">
    <source>
        <dbReference type="ARBA" id="ARBA00022723"/>
    </source>
</evidence>
<dbReference type="InterPro" id="IPR013083">
    <property type="entry name" value="Znf_RING/FYVE/PHD"/>
</dbReference>
<evidence type="ECO:0000259" key="7">
    <source>
        <dbReference type="PROSITE" id="PS50119"/>
    </source>
</evidence>
<evidence type="ECO:0000256" key="3">
    <source>
        <dbReference type="ARBA" id="ARBA00022833"/>
    </source>
</evidence>
<dbReference type="AlphaFoldDB" id="A0A210Q789"/>
<dbReference type="Gene3D" id="3.30.160.60">
    <property type="entry name" value="Classic Zinc Finger"/>
    <property type="match status" value="1"/>
</dbReference>
<dbReference type="SMART" id="SM00184">
    <property type="entry name" value="RING"/>
    <property type="match status" value="1"/>
</dbReference>
<evidence type="ECO:0000256" key="4">
    <source>
        <dbReference type="PROSITE-ProRule" id="PRU00024"/>
    </source>
</evidence>
<keyword evidence="3" id="KW-0862">Zinc</keyword>
<dbReference type="PROSITE" id="PS50119">
    <property type="entry name" value="ZF_BBOX"/>
    <property type="match status" value="1"/>
</dbReference>
<dbReference type="EMBL" id="NEDP02004718">
    <property type="protein sequence ID" value="OWF44600.1"/>
    <property type="molecule type" value="Genomic_DNA"/>
</dbReference>
<evidence type="ECO:0000256" key="5">
    <source>
        <dbReference type="SAM" id="MobiDB-lite"/>
    </source>
</evidence>
<name>A0A210Q789_MIZYE</name>
<evidence type="ECO:0000256" key="2">
    <source>
        <dbReference type="ARBA" id="ARBA00022771"/>
    </source>
</evidence>
<dbReference type="SUPFAM" id="SSF57850">
    <property type="entry name" value="RING/U-box"/>
    <property type="match status" value="1"/>
</dbReference>
<organism evidence="8 9">
    <name type="scientific">Mizuhopecten yessoensis</name>
    <name type="common">Japanese scallop</name>
    <name type="synonym">Patinopecten yessoensis</name>
    <dbReference type="NCBI Taxonomy" id="6573"/>
    <lineage>
        <taxon>Eukaryota</taxon>
        <taxon>Metazoa</taxon>
        <taxon>Spiralia</taxon>
        <taxon>Lophotrochozoa</taxon>
        <taxon>Mollusca</taxon>
        <taxon>Bivalvia</taxon>
        <taxon>Autobranchia</taxon>
        <taxon>Pteriomorphia</taxon>
        <taxon>Pectinida</taxon>
        <taxon>Pectinoidea</taxon>
        <taxon>Pectinidae</taxon>
        <taxon>Mizuhopecten</taxon>
    </lineage>
</organism>
<keyword evidence="9" id="KW-1185">Reference proteome</keyword>
<dbReference type="SUPFAM" id="SSF57845">
    <property type="entry name" value="B-box zinc-binding domain"/>
    <property type="match status" value="1"/>
</dbReference>
<evidence type="ECO:0000313" key="8">
    <source>
        <dbReference type="EMBL" id="OWF44600.1"/>
    </source>
</evidence>
<dbReference type="PANTHER" id="PTHR24103">
    <property type="entry name" value="E3 UBIQUITIN-PROTEIN LIGASE TRIM"/>
    <property type="match status" value="1"/>
</dbReference>
<evidence type="ECO:0000313" key="9">
    <source>
        <dbReference type="Proteomes" id="UP000242188"/>
    </source>
</evidence>
<dbReference type="PROSITE" id="PS00518">
    <property type="entry name" value="ZF_RING_1"/>
    <property type="match status" value="1"/>
</dbReference>
<evidence type="ECO:0000259" key="6">
    <source>
        <dbReference type="PROSITE" id="PS50089"/>
    </source>
</evidence>
<dbReference type="InterPro" id="IPR000315">
    <property type="entry name" value="Znf_B-box"/>
</dbReference>
<dbReference type="InterPro" id="IPR001841">
    <property type="entry name" value="Znf_RING"/>
</dbReference>
<dbReference type="InterPro" id="IPR027370">
    <property type="entry name" value="Znf-RING_euk"/>
</dbReference>
<sequence length="509" mass="58003">MATAFIKTAKDQIICSICFEIFSEPKALPCLHTFCKKCINKYIIQMNAQHRERKGYPCPVCRRHVSVPARIKHNPEVWASQLENNHAVITLIDGYKTSKGKTMETCTLHLEKDLEFFCVDHTQYICSLCFPQHRRCNDVTTREEARCNVKQAGESKSNKSAKKQSENEHTNLLLEQCSSIEQVIDKRHNALEFLCQTEQQVRDEMISMRKRSNELIDKHNEIGKNASEERNEGLDQTNIQQSQVSQMQNIKLAHQGKPSWITGITILPSGKILLIDHTNEAVFVFSLSLDFQCKTNIHPAPYDVAPISTSQDHMMVSIPDTRELVKCKVLHDGFVEVGKRLKSNIRFKAVASDSRHVAVCSDSDIHIFETDGEVWMVVLEESYETTKFTYITLTSSEKKVFITDQTFADPHVRCVDFDGLTLWKVVDARLSVCSGISIMGTQLMVMSWNSGEIFTLSFNRDNLNTFNKGSVVFPWKLGISARQNVVCVSQHKNTLSEEDKRTVKVFKLT</sequence>
<feature type="domain" description="RING-type" evidence="6">
    <location>
        <begin position="15"/>
        <end position="62"/>
    </location>
</feature>
<dbReference type="OrthoDB" id="6103437at2759"/>
<reference evidence="8 9" key="1">
    <citation type="journal article" date="2017" name="Nat. Ecol. Evol.">
        <title>Scallop genome provides insights into evolution of bilaterian karyotype and development.</title>
        <authorList>
            <person name="Wang S."/>
            <person name="Zhang J."/>
            <person name="Jiao W."/>
            <person name="Li J."/>
            <person name="Xun X."/>
            <person name="Sun Y."/>
            <person name="Guo X."/>
            <person name="Huan P."/>
            <person name="Dong B."/>
            <person name="Zhang L."/>
            <person name="Hu X."/>
            <person name="Sun X."/>
            <person name="Wang J."/>
            <person name="Zhao C."/>
            <person name="Wang Y."/>
            <person name="Wang D."/>
            <person name="Huang X."/>
            <person name="Wang R."/>
            <person name="Lv J."/>
            <person name="Li Y."/>
            <person name="Zhang Z."/>
            <person name="Liu B."/>
            <person name="Lu W."/>
            <person name="Hui Y."/>
            <person name="Liang J."/>
            <person name="Zhou Z."/>
            <person name="Hou R."/>
            <person name="Li X."/>
            <person name="Liu Y."/>
            <person name="Li H."/>
            <person name="Ning X."/>
            <person name="Lin Y."/>
            <person name="Zhao L."/>
            <person name="Xing Q."/>
            <person name="Dou J."/>
            <person name="Li Y."/>
            <person name="Mao J."/>
            <person name="Guo H."/>
            <person name="Dou H."/>
            <person name="Li T."/>
            <person name="Mu C."/>
            <person name="Jiang W."/>
            <person name="Fu Q."/>
            <person name="Fu X."/>
            <person name="Miao Y."/>
            <person name="Liu J."/>
            <person name="Yu Q."/>
            <person name="Li R."/>
            <person name="Liao H."/>
            <person name="Li X."/>
            <person name="Kong Y."/>
            <person name="Jiang Z."/>
            <person name="Chourrout D."/>
            <person name="Li R."/>
            <person name="Bao Z."/>
        </authorList>
    </citation>
    <scope>NUCLEOTIDE SEQUENCE [LARGE SCALE GENOMIC DNA]</scope>
    <source>
        <strain evidence="8 9">PY_sf001</strain>
    </source>
</reference>
<comment type="caution">
    <text evidence="8">The sequence shown here is derived from an EMBL/GenBank/DDBJ whole genome shotgun (WGS) entry which is preliminary data.</text>
</comment>
<feature type="domain" description="B box-type" evidence="7">
    <location>
        <begin position="101"/>
        <end position="134"/>
    </location>
</feature>
<dbReference type="Gene3D" id="3.30.40.10">
    <property type="entry name" value="Zinc/RING finger domain, C3HC4 (zinc finger)"/>
    <property type="match status" value="1"/>
</dbReference>
<accession>A0A210Q789</accession>
<dbReference type="GO" id="GO:0008270">
    <property type="term" value="F:zinc ion binding"/>
    <property type="evidence" value="ECO:0007669"/>
    <property type="project" value="UniProtKB-KW"/>
</dbReference>